<dbReference type="EMBL" id="AP028909">
    <property type="protein sequence ID" value="BES88871.1"/>
    <property type="molecule type" value="Genomic_DNA"/>
</dbReference>
<feature type="region of interest" description="Disordered" evidence="6">
    <location>
        <begin position="359"/>
        <end position="387"/>
    </location>
</feature>
<dbReference type="Proteomes" id="UP001307889">
    <property type="component" value="Chromosome 1"/>
</dbReference>
<dbReference type="CDD" id="cd22917">
    <property type="entry name" value="HFD_TAF6-like"/>
    <property type="match status" value="1"/>
</dbReference>
<evidence type="ECO:0000256" key="3">
    <source>
        <dbReference type="ARBA" id="ARBA00023015"/>
    </source>
</evidence>
<evidence type="ECO:0000313" key="9">
    <source>
        <dbReference type="Proteomes" id="UP001307889"/>
    </source>
</evidence>
<dbReference type="Gene3D" id="1.10.20.10">
    <property type="entry name" value="Histone, subunit A"/>
    <property type="match status" value="1"/>
</dbReference>
<name>A0ABN7A981_9HEMI</name>
<dbReference type="Gene3D" id="1.25.40.770">
    <property type="entry name" value="TAF6, C-terminal HEAT repeat domain"/>
    <property type="match status" value="1"/>
</dbReference>
<dbReference type="InterPro" id="IPR046344">
    <property type="entry name" value="TAF6_C_sf"/>
</dbReference>
<evidence type="ECO:0000256" key="6">
    <source>
        <dbReference type="SAM" id="MobiDB-lite"/>
    </source>
</evidence>
<comment type="subcellular location">
    <subcellularLocation>
        <location evidence="1">Nucleus</location>
    </subcellularLocation>
</comment>
<accession>A0ABN7A981</accession>
<feature type="domain" description="TATA box binding protein associated factor (TAF) histone-like fold" evidence="7">
    <location>
        <begin position="16"/>
        <end position="80"/>
    </location>
</feature>
<comment type="similarity">
    <text evidence="2">Belongs to the TAF6 family.</text>
</comment>
<dbReference type="SUPFAM" id="SSF47113">
    <property type="entry name" value="Histone-fold"/>
    <property type="match status" value="1"/>
</dbReference>
<keyword evidence="4" id="KW-0804">Transcription</keyword>
<feature type="region of interest" description="Disordered" evidence="6">
    <location>
        <begin position="445"/>
        <end position="466"/>
    </location>
</feature>
<dbReference type="InterPro" id="IPR004823">
    <property type="entry name" value="TAF_TATA-bd_Histone-like_dom"/>
</dbReference>
<keyword evidence="3" id="KW-0805">Transcription regulation</keyword>
<keyword evidence="5" id="KW-0539">Nucleus</keyword>
<dbReference type="InterPro" id="IPR011442">
    <property type="entry name" value="TAF6_C"/>
</dbReference>
<gene>
    <name evidence="8" type="ORF">NTJ_01678</name>
</gene>
<evidence type="ECO:0000256" key="5">
    <source>
        <dbReference type="ARBA" id="ARBA00023242"/>
    </source>
</evidence>
<dbReference type="PANTHER" id="PTHR10221:SF22">
    <property type="entry name" value="TAF6-LIKE RNA POLYMERASE II P300_CBP-ASSOCIATED FACTOR-ASSOCIATED FACTOR 65 KDA SUBUNIT 6L"/>
    <property type="match status" value="1"/>
</dbReference>
<protein>
    <submittedName>
        <fullName evidence="8">TAF6-like RNA polymerase II, p300 CBP-associated factor (PCAF)-associated factor</fullName>
    </submittedName>
</protein>
<evidence type="ECO:0000256" key="1">
    <source>
        <dbReference type="ARBA" id="ARBA00004123"/>
    </source>
</evidence>
<organism evidence="8 9">
    <name type="scientific">Nesidiocoris tenuis</name>
    <dbReference type="NCBI Taxonomy" id="355587"/>
    <lineage>
        <taxon>Eukaryota</taxon>
        <taxon>Metazoa</taxon>
        <taxon>Ecdysozoa</taxon>
        <taxon>Arthropoda</taxon>
        <taxon>Hexapoda</taxon>
        <taxon>Insecta</taxon>
        <taxon>Pterygota</taxon>
        <taxon>Neoptera</taxon>
        <taxon>Paraneoptera</taxon>
        <taxon>Hemiptera</taxon>
        <taxon>Heteroptera</taxon>
        <taxon>Panheteroptera</taxon>
        <taxon>Cimicomorpha</taxon>
        <taxon>Miridae</taxon>
        <taxon>Dicyphina</taxon>
        <taxon>Nesidiocoris</taxon>
    </lineage>
</organism>
<evidence type="ECO:0000259" key="7">
    <source>
        <dbReference type="SMART" id="SM00803"/>
    </source>
</evidence>
<dbReference type="InterPro" id="IPR009072">
    <property type="entry name" value="Histone-fold"/>
</dbReference>
<dbReference type="Pfam" id="PF07571">
    <property type="entry name" value="TAF6_C"/>
    <property type="match status" value="1"/>
</dbReference>
<evidence type="ECO:0000256" key="4">
    <source>
        <dbReference type="ARBA" id="ARBA00023163"/>
    </source>
</evidence>
<dbReference type="InterPro" id="IPR037796">
    <property type="entry name" value="TAF6"/>
</dbReference>
<proteinExistence type="inferred from homology"/>
<dbReference type="CDD" id="cd08050">
    <property type="entry name" value="TAF6C"/>
    <property type="match status" value="1"/>
</dbReference>
<dbReference type="SMART" id="SM00803">
    <property type="entry name" value="TAF"/>
    <property type="match status" value="1"/>
</dbReference>
<evidence type="ECO:0000313" key="8">
    <source>
        <dbReference type="EMBL" id="BES88871.1"/>
    </source>
</evidence>
<dbReference type="Pfam" id="PF02969">
    <property type="entry name" value="TAF"/>
    <property type="match status" value="1"/>
</dbReference>
<evidence type="ECO:0000256" key="2">
    <source>
        <dbReference type="ARBA" id="ARBA00007688"/>
    </source>
</evidence>
<sequence>MEPFSDSDEDNSDEVNRFSTQSITLTASSIGIENLSKKVRQLIADELTFKMRELIYKAKFIMSRNKRTKLTNDDVDKAMKLLGGCEIFGHDTKEPSSFIQIPELDLYVEEDEEIDVVEAALEESIYEQRPEPYIQGTWLLPEGHVEEPLSSAENSKYFCLFAKTIMTGSPSHLRVVLNDLRTNPKIGPLCPHFLNLVAHLASNTPVVSLGHPVASPGTTVNQKPARDVNLSNTLISVVHAIAHNRYVDPSPYFAVNRAVVSLLNIVIETNETTACDDLAVRYRAGHLLAKVVKTWTIQLRQQMGIVRRLLQHLLDPGRPLQSHYGAIVALTALGQLTYDFHFWPVIERYVPQLEQRCSYRKKTEKPPPEQSTKEQPPPTTQPSSDIPDDMELHVMTALLVAARSTHQKEPTSLEQLEKLYRVDQMLYDMFGDSVTPLRVTLSAAGSTEVPKPAPPAHDKSPGSSSLPRAKHRLAIYVTRWSRPQIVSSDVETPTRRPLPYEPAKVLYGHVLRNPKLTRQLHKNSASGDLNLVL</sequence>
<dbReference type="PANTHER" id="PTHR10221">
    <property type="entry name" value="TRANSCRIPTION INITIATION FACTOR TFIID SUBUNIT 6"/>
    <property type="match status" value="1"/>
</dbReference>
<keyword evidence="9" id="KW-1185">Reference proteome</keyword>
<reference evidence="8 9" key="1">
    <citation type="submission" date="2023-09" db="EMBL/GenBank/DDBJ databases">
        <title>Nesidiocoris tenuis whole genome shotgun sequence.</title>
        <authorList>
            <person name="Shibata T."/>
            <person name="Shimoda M."/>
            <person name="Kobayashi T."/>
            <person name="Uehara T."/>
        </authorList>
    </citation>
    <scope>NUCLEOTIDE SEQUENCE [LARGE SCALE GENOMIC DNA]</scope>
    <source>
        <strain evidence="8 9">Japan</strain>
    </source>
</reference>